<dbReference type="AlphaFoldDB" id="A0A811V8Q4"/>
<dbReference type="EMBL" id="CAJHJT010000056">
    <property type="protein sequence ID" value="CAD7012265.1"/>
    <property type="molecule type" value="Genomic_DNA"/>
</dbReference>
<gene>
    <name evidence="2" type="ORF">CCAP1982_LOCUS20361</name>
</gene>
<name>A0A811V8Q4_CERCA</name>
<keyword evidence="1" id="KW-0472">Membrane</keyword>
<organism evidence="2 3">
    <name type="scientific">Ceratitis capitata</name>
    <name type="common">Mediterranean fruit fly</name>
    <name type="synonym">Tephritis capitata</name>
    <dbReference type="NCBI Taxonomy" id="7213"/>
    <lineage>
        <taxon>Eukaryota</taxon>
        <taxon>Metazoa</taxon>
        <taxon>Ecdysozoa</taxon>
        <taxon>Arthropoda</taxon>
        <taxon>Hexapoda</taxon>
        <taxon>Insecta</taxon>
        <taxon>Pterygota</taxon>
        <taxon>Neoptera</taxon>
        <taxon>Endopterygota</taxon>
        <taxon>Diptera</taxon>
        <taxon>Brachycera</taxon>
        <taxon>Muscomorpha</taxon>
        <taxon>Tephritoidea</taxon>
        <taxon>Tephritidae</taxon>
        <taxon>Ceratitis</taxon>
        <taxon>Ceratitis</taxon>
    </lineage>
</organism>
<feature type="transmembrane region" description="Helical" evidence="1">
    <location>
        <begin position="38"/>
        <end position="58"/>
    </location>
</feature>
<comment type="caution">
    <text evidence="2">The sequence shown here is derived from an EMBL/GenBank/DDBJ whole genome shotgun (WGS) entry which is preliminary data.</text>
</comment>
<keyword evidence="1" id="KW-0812">Transmembrane</keyword>
<evidence type="ECO:0000256" key="1">
    <source>
        <dbReference type="SAM" id="Phobius"/>
    </source>
</evidence>
<keyword evidence="3" id="KW-1185">Reference proteome</keyword>
<dbReference type="Proteomes" id="UP000606786">
    <property type="component" value="Unassembled WGS sequence"/>
</dbReference>
<evidence type="ECO:0000313" key="3">
    <source>
        <dbReference type="Proteomes" id="UP000606786"/>
    </source>
</evidence>
<proteinExistence type="predicted"/>
<sequence length="141" mass="16245">MCIEFRSRTKPASVALRSAAQQSTLADNTLPTNSERILRIYICIYMIVCMCIRAYFLFADICTYACSYIQRYNNNNLPKYADSNDVDSAVAARKLLSLRTVINNHNNVAREGLPDGLNTYFVLSISWRWIFANIWHLFELC</sequence>
<protein>
    <submittedName>
        <fullName evidence="2">(Mediterranean fruit fly) hypothetical protein</fullName>
    </submittedName>
</protein>
<reference evidence="2" key="1">
    <citation type="submission" date="2020-11" db="EMBL/GenBank/DDBJ databases">
        <authorList>
            <person name="Whitehead M."/>
        </authorList>
    </citation>
    <scope>NUCLEOTIDE SEQUENCE</scope>
    <source>
        <strain evidence="2">EGII</strain>
    </source>
</reference>
<keyword evidence="1" id="KW-1133">Transmembrane helix</keyword>
<evidence type="ECO:0000313" key="2">
    <source>
        <dbReference type="EMBL" id="CAD7012265.1"/>
    </source>
</evidence>
<accession>A0A811V8Q4</accession>